<dbReference type="Proteomes" id="UP001497383">
    <property type="component" value="Chromosome 3"/>
</dbReference>
<organism evidence="2 3">
    <name type="scientific">Lodderomyces beijingensis</name>
    <dbReference type="NCBI Taxonomy" id="1775926"/>
    <lineage>
        <taxon>Eukaryota</taxon>
        <taxon>Fungi</taxon>
        <taxon>Dikarya</taxon>
        <taxon>Ascomycota</taxon>
        <taxon>Saccharomycotina</taxon>
        <taxon>Pichiomycetes</taxon>
        <taxon>Debaryomycetaceae</taxon>
        <taxon>Candida/Lodderomyces clade</taxon>
        <taxon>Lodderomyces</taxon>
    </lineage>
</organism>
<feature type="region of interest" description="Disordered" evidence="1">
    <location>
        <begin position="47"/>
        <end position="89"/>
    </location>
</feature>
<reference evidence="2 3" key="1">
    <citation type="submission" date="2024-03" db="EMBL/GenBank/DDBJ databases">
        <authorList>
            <person name="Brejova B."/>
        </authorList>
    </citation>
    <scope>NUCLEOTIDE SEQUENCE [LARGE SCALE GENOMIC DNA]</scope>
    <source>
        <strain evidence="2 3">CBS 14171</strain>
    </source>
</reference>
<dbReference type="EMBL" id="OZ022407">
    <property type="protein sequence ID" value="CAK9437744.1"/>
    <property type="molecule type" value="Genomic_DNA"/>
</dbReference>
<feature type="compositionally biased region" description="Acidic residues" evidence="1">
    <location>
        <begin position="64"/>
        <end position="74"/>
    </location>
</feature>
<evidence type="ECO:0000313" key="2">
    <source>
        <dbReference type="EMBL" id="CAK9437744.1"/>
    </source>
</evidence>
<dbReference type="RefSeq" id="XP_066829060.1">
    <property type="nucleotide sequence ID" value="XM_066972087.1"/>
</dbReference>
<sequence length="89" mass="9914">MFKSQRFIILIVLSMFGILLVITSLAGHHTQVIDQAKSLLEYHTSNSGLFTSSSKSAIEKELAGETEEEEEEEKEVSAKEDVQIENSRG</sequence>
<accession>A0ABP0ZIC3</accession>
<keyword evidence="3" id="KW-1185">Reference proteome</keyword>
<feature type="compositionally biased region" description="Polar residues" evidence="1">
    <location>
        <begin position="47"/>
        <end position="56"/>
    </location>
</feature>
<feature type="compositionally biased region" description="Basic and acidic residues" evidence="1">
    <location>
        <begin position="75"/>
        <end position="89"/>
    </location>
</feature>
<name>A0ABP0ZIC3_9ASCO</name>
<evidence type="ECO:0000256" key="1">
    <source>
        <dbReference type="SAM" id="MobiDB-lite"/>
    </source>
</evidence>
<protein>
    <submittedName>
        <fullName evidence="2">Uncharacterized protein</fullName>
    </submittedName>
</protein>
<proteinExistence type="predicted"/>
<gene>
    <name evidence="2" type="ORF">LODBEIA_P21220</name>
</gene>
<dbReference type="GeneID" id="92207318"/>
<evidence type="ECO:0000313" key="3">
    <source>
        <dbReference type="Proteomes" id="UP001497383"/>
    </source>
</evidence>